<dbReference type="GO" id="GO:0015918">
    <property type="term" value="P:sterol transport"/>
    <property type="evidence" value="ECO:0007669"/>
    <property type="project" value="TreeGrafter"/>
</dbReference>
<organism evidence="4 5">
    <name type="scientific">Gonium pectorale</name>
    <name type="common">Green alga</name>
    <dbReference type="NCBI Taxonomy" id="33097"/>
    <lineage>
        <taxon>Eukaryota</taxon>
        <taxon>Viridiplantae</taxon>
        <taxon>Chlorophyta</taxon>
        <taxon>core chlorophytes</taxon>
        <taxon>Chlorophyceae</taxon>
        <taxon>CS clade</taxon>
        <taxon>Chlamydomonadales</taxon>
        <taxon>Volvocaceae</taxon>
        <taxon>Gonium</taxon>
    </lineage>
</organism>
<dbReference type="AlphaFoldDB" id="A0A150GTL6"/>
<evidence type="ECO:0000256" key="2">
    <source>
        <dbReference type="SAM" id="Phobius"/>
    </source>
</evidence>
<feature type="transmembrane region" description="Helical" evidence="2">
    <location>
        <begin position="73"/>
        <end position="98"/>
    </location>
</feature>
<reference evidence="5" key="1">
    <citation type="journal article" date="2016" name="Nat. Commun.">
        <title>The Gonium pectorale genome demonstrates co-option of cell cycle regulation during the evolution of multicellularity.</title>
        <authorList>
            <person name="Hanschen E.R."/>
            <person name="Marriage T.N."/>
            <person name="Ferris P.J."/>
            <person name="Hamaji T."/>
            <person name="Toyoda A."/>
            <person name="Fujiyama A."/>
            <person name="Neme R."/>
            <person name="Noguchi H."/>
            <person name="Minakuchi Y."/>
            <person name="Suzuki M."/>
            <person name="Kawai-Toyooka H."/>
            <person name="Smith D.R."/>
            <person name="Sparks H."/>
            <person name="Anderson J."/>
            <person name="Bakaric R."/>
            <person name="Luria V."/>
            <person name="Karger A."/>
            <person name="Kirschner M.W."/>
            <person name="Durand P.M."/>
            <person name="Michod R.E."/>
            <person name="Nozaki H."/>
            <person name="Olson B.J."/>
        </authorList>
    </citation>
    <scope>NUCLEOTIDE SEQUENCE [LARGE SCALE GENOMIC DNA]</scope>
    <source>
        <strain evidence="5">NIES-2863</strain>
    </source>
</reference>
<dbReference type="GO" id="GO:0016020">
    <property type="term" value="C:membrane"/>
    <property type="evidence" value="ECO:0007669"/>
    <property type="project" value="TreeGrafter"/>
</dbReference>
<dbReference type="Pfam" id="PF12349">
    <property type="entry name" value="Sterol-sensing"/>
    <property type="match status" value="1"/>
</dbReference>
<dbReference type="GO" id="GO:0032934">
    <property type="term" value="F:sterol binding"/>
    <property type="evidence" value="ECO:0007669"/>
    <property type="project" value="TreeGrafter"/>
</dbReference>
<feature type="compositionally biased region" description="Low complexity" evidence="1">
    <location>
        <begin position="465"/>
        <end position="477"/>
    </location>
</feature>
<proteinExistence type="predicted"/>
<evidence type="ECO:0000259" key="3">
    <source>
        <dbReference type="PROSITE" id="PS50156"/>
    </source>
</evidence>
<dbReference type="STRING" id="33097.A0A150GTL6"/>
<feature type="transmembrane region" description="Helical" evidence="2">
    <location>
        <begin position="354"/>
        <end position="373"/>
    </location>
</feature>
<keyword evidence="2" id="KW-1133">Transmembrane helix</keyword>
<sequence>MEVIPFLVLAVGVDNMFVLAHAMAKQDHSLPASSRLAAALSSAGPSITLAACCEVAAFALGGLLTGMPAVRNFSLAAAAAVALDFGLQVTVFAALLVLDKAAPAPAGGDGPYTPPHSGGAVEMEMDYAEDDEPPYIVPYGEGEVDERSYWSLQRVLQAYFERIHAPALARPAVQYAVLVLFMSTLLASIAALPYLQVGLDQAVALPRDSYLQPYYRDLMSQLRVGPPLLLVVRELDLDPSVRQVERICGVAGCDTDSLVNRVAAAARQPRHSFIAAPAASWLDDFVTWLNPDLPQCCSFRTYYPPLNSQSDFITALRRGREFAASASRELRLNVYAYSLFHVFFEQYLDVGADAARLLGLPLLAVVGAAWALGGSGRGAGLLGATLASLLAHLGAAMWLAGIQVNAVSLVNLAMALGIAVEFGAHVLHAFMAAPDPEPTEPKPSTDYDPPPESRAQERPNKPLRRYGGPAPAAPTAAAPLSPYARRCARAAAALRSVGASVLSGVTLTKLVGVAVLAFARTQIFEVYYFRLYAALVVAGAAHGLVLLPVLLALAGPQPWR</sequence>
<dbReference type="EMBL" id="LSYV01000008">
    <property type="protein sequence ID" value="KXZ53205.1"/>
    <property type="molecule type" value="Genomic_DNA"/>
</dbReference>
<name>A0A150GTL6_GONPE</name>
<dbReference type="InterPro" id="IPR053958">
    <property type="entry name" value="HMGCR/SNAP/NPC1-like_SSD"/>
</dbReference>
<feature type="transmembrane region" description="Helical" evidence="2">
    <location>
        <begin position="379"/>
        <end position="400"/>
    </location>
</feature>
<dbReference type="Proteomes" id="UP000075714">
    <property type="component" value="Unassembled WGS sequence"/>
</dbReference>
<dbReference type="Gene3D" id="1.20.1640.10">
    <property type="entry name" value="Multidrug efflux transporter AcrB transmembrane domain"/>
    <property type="match status" value="2"/>
</dbReference>
<evidence type="ECO:0000313" key="5">
    <source>
        <dbReference type="Proteomes" id="UP000075714"/>
    </source>
</evidence>
<evidence type="ECO:0000256" key="1">
    <source>
        <dbReference type="SAM" id="MobiDB-lite"/>
    </source>
</evidence>
<dbReference type="OrthoDB" id="6510177at2759"/>
<dbReference type="InterPro" id="IPR000731">
    <property type="entry name" value="SSD"/>
</dbReference>
<dbReference type="SUPFAM" id="SSF82866">
    <property type="entry name" value="Multidrug efflux transporter AcrB transmembrane domain"/>
    <property type="match status" value="2"/>
</dbReference>
<comment type="caution">
    <text evidence="4">The sequence shown here is derived from an EMBL/GenBank/DDBJ whole genome shotgun (WGS) entry which is preliminary data.</text>
</comment>
<feature type="domain" description="SSD" evidence="3">
    <location>
        <begin position="1"/>
        <end position="98"/>
    </location>
</feature>
<accession>A0A150GTL6</accession>
<gene>
    <name evidence="4" type="ORF">GPECTOR_7g1098</name>
</gene>
<feature type="transmembrane region" description="Helical" evidence="2">
    <location>
        <begin position="46"/>
        <end position="66"/>
    </location>
</feature>
<dbReference type="PANTHER" id="PTHR45727:SF2">
    <property type="entry name" value="NPC INTRACELLULAR CHOLESTEROL TRANSPORTER 1"/>
    <property type="match status" value="1"/>
</dbReference>
<feature type="region of interest" description="Disordered" evidence="1">
    <location>
        <begin position="433"/>
        <end position="477"/>
    </location>
</feature>
<feature type="transmembrane region" description="Helical" evidence="2">
    <location>
        <begin position="412"/>
        <end position="433"/>
    </location>
</feature>
<feature type="transmembrane region" description="Helical" evidence="2">
    <location>
        <begin position="499"/>
        <end position="519"/>
    </location>
</feature>
<keyword evidence="2" id="KW-0472">Membrane</keyword>
<keyword evidence="2" id="KW-0812">Transmembrane</keyword>
<keyword evidence="5" id="KW-1185">Reference proteome</keyword>
<evidence type="ECO:0000313" key="4">
    <source>
        <dbReference type="EMBL" id="KXZ53205.1"/>
    </source>
</evidence>
<dbReference type="PROSITE" id="PS50156">
    <property type="entry name" value="SSD"/>
    <property type="match status" value="1"/>
</dbReference>
<feature type="transmembrane region" description="Helical" evidence="2">
    <location>
        <begin position="172"/>
        <end position="195"/>
    </location>
</feature>
<protein>
    <recommendedName>
        <fullName evidence="3">SSD domain-containing protein</fullName>
    </recommendedName>
</protein>
<dbReference type="PANTHER" id="PTHR45727">
    <property type="entry name" value="NPC INTRACELLULAR CHOLESTEROL TRANSPORTER 1"/>
    <property type="match status" value="1"/>
</dbReference>
<feature type="transmembrane region" description="Helical" evidence="2">
    <location>
        <begin position="531"/>
        <end position="554"/>
    </location>
</feature>